<dbReference type="InterPro" id="IPR046885">
    <property type="entry name" value="MnmA-like_C"/>
</dbReference>
<comment type="similarity">
    <text evidence="9">Belongs to the MnmA/TRMU family.</text>
</comment>
<keyword evidence="9" id="KW-0963">Cytoplasm</keyword>
<keyword evidence="4 9" id="KW-0547">Nucleotide-binding</keyword>
<proteinExistence type="inferred from homology"/>
<dbReference type="Pfam" id="PF20258">
    <property type="entry name" value="tRNA_Me_trans_C"/>
    <property type="match status" value="1"/>
</dbReference>
<dbReference type="CDD" id="cd01998">
    <property type="entry name" value="MnmA_TRMU-like"/>
    <property type="match status" value="1"/>
</dbReference>
<comment type="function">
    <text evidence="9">Catalyzes the 2-thiolation of uridine at the wobble position (U34) of tRNA, leading to the formation of s(2)U34.</text>
</comment>
<evidence type="ECO:0000256" key="6">
    <source>
        <dbReference type="ARBA" id="ARBA00022884"/>
    </source>
</evidence>
<evidence type="ECO:0000259" key="10">
    <source>
        <dbReference type="Pfam" id="PF20258"/>
    </source>
</evidence>
<dbReference type="AlphaFoldDB" id="A0A2J0LHW1"/>
<keyword evidence="1 9" id="KW-0820">tRNA-binding</keyword>
<dbReference type="GO" id="GO:0005737">
    <property type="term" value="C:cytoplasm"/>
    <property type="evidence" value="ECO:0007669"/>
    <property type="project" value="UniProtKB-SubCell"/>
</dbReference>
<dbReference type="GO" id="GO:0103016">
    <property type="term" value="F:tRNA-uridine 2-sulfurtransferase activity"/>
    <property type="evidence" value="ECO:0007669"/>
    <property type="project" value="UniProtKB-EC"/>
</dbReference>
<name>A0A2J0LHW1_9BACT</name>
<dbReference type="PANTHER" id="PTHR11933:SF5">
    <property type="entry name" value="MITOCHONDRIAL TRNA-SPECIFIC 2-THIOURIDYLASE 1"/>
    <property type="match status" value="1"/>
</dbReference>
<dbReference type="InterPro" id="IPR046884">
    <property type="entry name" value="MnmA-like_central"/>
</dbReference>
<feature type="active site" description="Cysteine persulfide intermediate" evidence="9">
    <location>
        <position position="206"/>
    </location>
</feature>
<evidence type="ECO:0000259" key="11">
    <source>
        <dbReference type="Pfam" id="PF20259"/>
    </source>
</evidence>
<dbReference type="GO" id="GO:0000049">
    <property type="term" value="F:tRNA binding"/>
    <property type="evidence" value="ECO:0007669"/>
    <property type="project" value="UniProtKB-KW"/>
</dbReference>
<evidence type="ECO:0000256" key="3">
    <source>
        <dbReference type="ARBA" id="ARBA00022694"/>
    </source>
</evidence>
<keyword evidence="5 9" id="KW-0067">ATP-binding</keyword>
<dbReference type="NCBIfam" id="NF001138">
    <property type="entry name" value="PRK00143.1"/>
    <property type="match status" value="1"/>
</dbReference>
<keyword evidence="3 9" id="KW-0819">tRNA processing</keyword>
<evidence type="ECO:0000256" key="7">
    <source>
        <dbReference type="ARBA" id="ARBA00023157"/>
    </source>
</evidence>
<dbReference type="FunFam" id="2.30.30.280:FF:000001">
    <property type="entry name" value="tRNA-specific 2-thiouridylase MnmA"/>
    <property type="match status" value="1"/>
</dbReference>
<feature type="binding site" evidence="9">
    <location>
        <position position="132"/>
    </location>
    <ligand>
        <name>ATP</name>
        <dbReference type="ChEBI" id="CHEBI:30616"/>
    </ligand>
</feature>
<protein>
    <recommendedName>
        <fullName evidence="9">tRNA-specific 2-thiouridylase MnmA</fullName>
        <ecNumber evidence="9">2.8.1.13</ecNumber>
    </recommendedName>
</protein>
<feature type="domain" description="tRNA-specific 2-thiouridylase MnmA-like central" evidence="11">
    <location>
        <begin position="216"/>
        <end position="278"/>
    </location>
</feature>
<comment type="subcellular location">
    <subcellularLocation>
        <location evidence="9">Cytoplasm</location>
    </subcellularLocation>
</comment>
<evidence type="ECO:0000256" key="5">
    <source>
        <dbReference type="ARBA" id="ARBA00022840"/>
    </source>
</evidence>
<feature type="site" description="Interaction with tRNA" evidence="9">
    <location>
        <position position="342"/>
    </location>
</feature>
<dbReference type="InterPro" id="IPR004506">
    <property type="entry name" value="MnmA-like"/>
</dbReference>
<comment type="catalytic activity">
    <reaction evidence="8 9">
        <text>S-sulfanyl-L-cysteinyl-[protein] + uridine(34) in tRNA + AH2 + ATP = 2-thiouridine(34) in tRNA + L-cysteinyl-[protein] + A + AMP + diphosphate + H(+)</text>
        <dbReference type="Rhea" id="RHEA:47032"/>
        <dbReference type="Rhea" id="RHEA-COMP:10131"/>
        <dbReference type="Rhea" id="RHEA-COMP:11726"/>
        <dbReference type="Rhea" id="RHEA-COMP:11727"/>
        <dbReference type="Rhea" id="RHEA-COMP:11728"/>
        <dbReference type="ChEBI" id="CHEBI:13193"/>
        <dbReference type="ChEBI" id="CHEBI:15378"/>
        <dbReference type="ChEBI" id="CHEBI:17499"/>
        <dbReference type="ChEBI" id="CHEBI:29950"/>
        <dbReference type="ChEBI" id="CHEBI:30616"/>
        <dbReference type="ChEBI" id="CHEBI:33019"/>
        <dbReference type="ChEBI" id="CHEBI:61963"/>
        <dbReference type="ChEBI" id="CHEBI:65315"/>
        <dbReference type="ChEBI" id="CHEBI:87170"/>
        <dbReference type="ChEBI" id="CHEBI:456215"/>
        <dbReference type="EC" id="2.8.1.13"/>
    </reaction>
</comment>
<keyword evidence="2 9" id="KW-0808">Transferase</keyword>
<dbReference type="EMBL" id="PFGP01000030">
    <property type="protein sequence ID" value="PIW66779.1"/>
    <property type="molecule type" value="Genomic_DNA"/>
</dbReference>
<dbReference type="InterPro" id="IPR014729">
    <property type="entry name" value="Rossmann-like_a/b/a_fold"/>
</dbReference>
<gene>
    <name evidence="9" type="primary">mnmA</name>
    <name evidence="12" type="ORF">COW11_01650</name>
</gene>
<dbReference type="EC" id="2.8.1.13" evidence="9"/>
<dbReference type="Gene3D" id="2.30.30.280">
    <property type="entry name" value="Adenine nucleotide alpha hydrolases-like domains"/>
    <property type="match status" value="1"/>
</dbReference>
<evidence type="ECO:0000256" key="8">
    <source>
        <dbReference type="ARBA" id="ARBA00051542"/>
    </source>
</evidence>
<accession>A0A2J0LHW1</accession>
<dbReference type="GO" id="GO:0005524">
    <property type="term" value="F:ATP binding"/>
    <property type="evidence" value="ECO:0007669"/>
    <property type="project" value="UniProtKB-KW"/>
</dbReference>
<keyword evidence="6 9" id="KW-0694">RNA-binding</keyword>
<evidence type="ECO:0000313" key="13">
    <source>
        <dbReference type="Proteomes" id="UP000231267"/>
    </source>
</evidence>
<evidence type="ECO:0000313" key="12">
    <source>
        <dbReference type="EMBL" id="PIW66779.1"/>
    </source>
</evidence>
<evidence type="ECO:0000256" key="2">
    <source>
        <dbReference type="ARBA" id="ARBA00022679"/>
    </source>
</evidence>
<dbReference type="PANTHER" id="PTHR11933">
    <property type="entry name" value="TRNA 5-METHYLAMINOMETHYL-2-THIOURIDYLATE -METHYLTRANSFERASE"/>
    <property type="match status" value="1"/>
</dbReference>
<feature type="active site" description="Nucleophile" evidence="9">
    <location>
        <position position="108"/>
    </location>
</feature>
<dbReference type="GO" id="GO:0002143">
    <property type="term" value="P:tRNA wobble position uridine thiolation"/>
    <property type="evidence" value="ECO:0007669"/>
    <property type="project" value="TreeGrafter"/>
</dbReference>
<comment type="caution">
    <text evidence="9">Lacks conserved residue(s) required for the propagation of feature annotation.</text>
</comment>
<feature type="region of interest" description="Interaction with tRNA" evidence="9">
    <location>
        <begin position="313"/>
        <end position="314"/>
    </location>
</feature>
<evidence type="ECO:0000256" key="4">
    <source>
        <dbReference type="ARBA" id="ARBA00022741"/>
    </source>
</evidence>
<keyword evidence="7" id="KW-1015">Disulfide bond</keyword>
<evidence type="ECO:0000256" key="9">
    <source>
        <dbReference type="HAMAP-Rule" id="MF_00144"/>
    </source>
</evidence>
<dbReference type="NCBIfam" id="TIGR00420">
    <property type="entry name" value="trmU"/>
    <property type="match status" value="1"/>
</dbReference>
<comment type="caution">
    <text evidence="12">The sequence shown here is derived from an EMBL/GenBank/DDBJ whole genome shotgun (WGS) entry which is preliminary data.</text>
</comment>
<reference evidence="12 13" key="1">
    <citation type="submission" date="2017-09" db="EMBL/GenBank/DDBJ databases">
        <title>Depth-based differentiation of microbial function through sediment-hosted aquifers and enrichment of novel symbionts in the deep terrestrial subsurface.</title>
        <authorList>
            <person name="Probst A.J."/>
            <person name="Ladd B."/>
            <person name="Jarett J.K."/>
            <person name="Geller-Mcgrath D.E."/>
            <person name="Sieber C.M."/>
            <person name="Emerson J.B."/>
            <person name="Anantharaman K."/>
            <person name="Thomas B.C."/>
            <person name="Malmstrom R."/>
            <person name="Stieglmeier M."/>
            <person name="Klingl A."/>
            <person name="Woyke T."/>
            <person name="Ryan C.M."/>
            <person name="Banfield J.F."/>
        </authorList>
    </citation>
    <scope>NUCLEOTIDE SEQUENCE [LARGE SCALE GENOMIC DNA]</scope>
    <source>
        <strain evidence="12">CG12_big_fil_rev_8_21_14_0_65_43_15</strain>
    </source>
</reference>
<feature type="site" description="Interaction with tRNA" evidence="9">
    <location>
        <position position="133"/>
    </location>
</feature>
<feature type="binding site" evidence="9">
    <location>
        <position position="39"/>
    </location>
    <ligand>
        <name>ATP</name>
        <dbReference type="ChEBI" id="CHEBI:30616"/>
    </ligand>
</feature>
<dbReference type="Proteomes" id="UP000231267">
    <property type="component" value="Unassembled WGS sequence"/>
</dbReference>
<dbReference type="SUPFAM" id="SSF52402">
    <property type="entry name" value="Adenine nucleotide alpha hydrolases-like"/>
    <property type="match status" value="1"/>
</dbReference>
<dbReference type="FunFam" id="3.40.50.620:FF:000115">
    <property type="entry name" value="tRNA-specific 2-thiouridylase MnmA"/>
    <property type="match status" value="1"/>
</dbReference>
<dbReference type="HAMAP" id="MF_00144">
    <property type="entry name" value="tRNA_thiouridyl_MnmA"/>
    <property type="match status" value="1"/>
</dbReference>
<dbReference type="InterPro" id="IPR023382">
    <property type="entry name" value="MnmA-like_central_sf"/>
</dbReference>
<feature type="domain" description="tRNA-specific 2-thiouridylase MnmA-like C-terminal" evidence="10">
    <location>
        <begin position="288"/>
        <end position="358"/>
    </location>
</feature>
<organism evidence="12 13">
    <name type="scientific">Candidatus Taenaricola geysiri</name>
    <dbReference type="NCBI Taxonomy" id="1974752"/>
    <lineage>
        <taxon>Bacteria</taxon>
        <taxon>Pseudomonadati</taxon>
        <taxon>Candidatus Omnitrophota</taxon>
        <taxon>Candidatus Taenaricola</taxon>
    </lineage>
</organism>
<evidence type="ECO:0000256" key="1">
    <source>
        <dbReference type="ARBA" id="ARBA00022555"/>
    </source>
</evidence>
<feature type="region of interest" description="Interaction with tRNA" evidence="9">
    <location>
        <begin position="156"/>
        <end position="158"/>
    </location>
</feature>
<feature type="binding site" evidence="9">
    <location>
        <begin position="13"/>
        <end position="20"/>
    </location>
    <ligand>
        <name>ATP</name>
        <dbReference type="ChEBI" id="CHEBI:30616"/>
    </ligand>
</feature>
<dbReference type="Pfam" id="PF03054">
    <property type="entry name" value="tRNA_Me_trans"/>
    <property type="match status" value="1"/>
</dbReference>
<dbReference type="Pfam" id="PF20259">
    <property type="entry name" value="tRNA_Me_trans_M"/>
    <property type="match status" value="1"/>
</dbReference>
<sequence>MVLRKNKKRVIVAMSGGVDSSVAAALLVKKGYEVIGISMKLWKSDFCGRQKQKSCCSTQDLADARFVAGQLGIPFYALDLSVEFKKEVMDYFSAEYTKARTPNPCIICNNKIKFGALIKKASQLDADLLATGHYAKIKYNKKSKRFALSVAKDKTKDQSYVLFGLTQNQLKRVIFPLGGYSKLQIRQMSKKMGLKTSEKKESQEICFVWDNDYREFLKSNYNIKPKTGMILDERGNILGKHCGFMFYTIGQRRGLGLGGNKKPMHVLKIDPIKNVLIAGPKESLEKNILFVNNINWVSIEKTTRPIKVKAKIRYNHKAADAVVYPNGKVVFAKPQSAITPGQAVVFYKGDEVLGGGWIR</sequence>
<dbReference type="Gene3D" id="2.40.30.10">
    <property type="entry name" value="Translation factors"/>
    <property type="match status" value="1"/>
</dbReference>
<dbReference type="Gene3D" id="3.40.50.620">
    <property type="entry name" value="HUPs"/>
    <property type="match status" value="1"/>
</dbReference>